<dbReference type="Gene3D" id="3.40.50.300">
    <property type="entry name" value="P-loop containing nucleotide triphosphate hydrolases"/>
    <property type="match status" value="1"/>
</dbReference>
<accession>A0A9D9H3E5</accession>
<dbReference type="InterPro" id="IPR017871">
    <property type="entry name" value="ABC_transporter-like_CS"/>
</dbReference>
<protein>
    <submittedName>
        <fullName evidence="5">ABC transporter ATP-binding protein</fullName>
    </submittedName>
</protein>
<proteinExistence type="predicted"/>
<dbReference type="SMART" id="SM00382">
    <property type="entry name" value="AAA"/>
    <property type="match status" value="1"/>
</dbReference>
<keyword evidence="3 5" id="KW-0067">ATP-binding</keyword>
<sequence length="240" mass="27189">MSYKIEYRDICLKFGKRNILENVNICAKEGELTGIVGPNGCGKSSLIKTTFGFYEYNKGDIFIDGVSHKKYSNKELSQKIGYVAQENNVVFNFTVYDIVSMGNKDIKAVYNALDELKISHLVKEPIQNLSGGERKMVFIARALAQNSDIIILDEPTNHLDINHQLFILDYLKKSGKTILMVIHDLRLATKYCDSIYVIKDGKNFCFGKPEQALSKENVYNVFGINGEVLNIDKYGLDFMI</sequence>
<reference evidence="5" key="2">
    <citation type="journal article" date="2021" name="PeerJ">
        <title>Extensive microbial diversity within the chicken gut microbiome revealed by metagenomics and culture.</title>
        <authorList>
            <person name="Gilroy R."/>
            <person name="Ravi A."/>
            <person name="Getino M."/>
            <person name="Pursley I."/>
            <person name="Horton D.L."/>
            <person name="Alikhan N.F."/>
            <person name="Baker D."/>
            <person name="Gharbi K."/>
            <person name="Hall N."/>
            <person name="Watson M."/>
            <person name="Adriaenssens E.M."/>
            <person name="Foster-Nyarko E."/>
            <person name="Jarju S."/>
            <person name="Secka A."/>
            <person name="Antonio M."/>
            <person name="Oren A."/>
            <person name="Chaudhuri R.R."/>
            <person name="La Ragione R."/>
            <person name="Hildebrand F."/>
            <person name="Pallen M.J."/>
        </authorList>
    </citation>
    <scope>NUCLEOTIDE SEQUENCE</scope>
    <source>
        <strain evidence="5">F6-4510</strain>
    </source>
</reference>
<comment type="caution">
    <text evidence="5">The sequence shown here is derived from an EMBL/GenBank/DDBJ whole genome shotgun (WGS) entry which is preliminary data.</text>
</comment>
<dbReference type="Pfam" id="PF00005">
    <property type="entry name" value="ABC_tran"/>
    <property type="match status" value="1"/>
</dbReference>
<dbReference type="PROSITE" id="PS50893">
    <property type="entry name" value="ABC_TRANSPORTER_2"/>
    <property type="match status" value="1"/>
</dbReference>
<dbReference type="InterPro" id="IPR003593">
    <property type="entry name" value="AAA+_ATPase"/>
</dbReference>
<dbReference type="FunFam" id="3.40.50.300:FF:000134">
    <property type="entry name" value="Iron-enterobactin ABC transporter ATP-binding protein"/>
    <property type="match status" value="1"/>
</dbReference>
<evidence type="ECO:0000256" key="2">
    <source>
        <dbReference type="ARBA" id="ARBA00022741"/>
    </source>
</evidence>
<evidence type="ECO:0000259" key="4">
    <source>
        <dbReference type="PROSITE" id="PS50893"/>
    </source>
</evidence>
<name>A0A9D9H3E5_9FIRM</name>
<dbReference type="EMBL" id="JADIMX010000127">
    <property type="protein sequence ID" value="MBO8435006.1"/>
    <property type="molecule type" value="Genomic_DNA"/>
</dbReference>
<evidence type="ECO:0000256" key="3">
    <source>
        <dbReference type="ARBA" id="ARBA00022840"/>
    </source>
</evidence>
<keyword evidence="2" id="KW-0547">Nucleotide-binding</keyword>
<dbReference type="InterPro" id="IPR003439">
    <property type="entry name" value="ABC_transporter-like_ATP-bd"/>
</dbReference>
<dbReference type="InterPro" id="IPR027417">
    <property type="entry name" value="P-loop_NTPase"/>
</dbReference>
<dbReference type="CDD" id="cd03214">
    <property type="entry name" value="ABC_Iron-Siderophores_B12_Hemin"/>
    <property type="match status" value="1"/>
</dbReference>
<evidence type="ECO:0000313" key="5">
    <source>
        <dbReference type="EMBL" id="MBO8435006.1"/>
    </source>
</evidence>
<evidence type="ECO:0000313" key="6">
    <source>
        <dbReference type="Proteomes" id="UP000823611"/>
    </source>
</evidence>
<dbReference type="Proteomes" id="UP000823611">
    <property type="component" value="Unassembled WGS sequence"/>
</dbReference>
<organism evidence="5 6">
    <name type="scientific">Candidatus Fimicola merdigallinarum</name>
    <dbReference type="NCBI Taxonomy" id="2840819"/>
    <lineage>
        <taxon>Bacteria</taxon>
        <taxon>Bacillati</taxon>
        <taxon>Bacillota</taxon>
        <taxon>Clostridia</taxon>
        <taxon>Lachnospirales</taxon>
        <taxon>Lachnospiraceae</taxon>
        <taxon>Lachnospiraceae incertae sedis</taxon>
        <taxon>Candidatus Fimicola</taxon>
    </lineage>
</organism>
<dbReference type="PANTHER" id="PTHR42794">
    <property type="entry name" value="HEMIN IMPORT ATP-BINDING PROTEIN HMUV"/>
    <property type="match status" value="1"/>
</dbReference>
<feature type="domain" description="ABC transporter" evidence="4">
    <location>
        <begin position="5"/>
        <end position="225"/>
    </location>
</feature>
<dbReference type="GO" id="GO:0005524">
    <property type="term" value="F:ATP binding"/>
    <property type="evidence" value="ECO:0007669"/>
    <property type="project" value="UniProtKB-KW"/>
</dbReference>
<dbReference type="AlphaFoldDB" id="A0A9D9H3E5"/>
<evidence type="ECO:0000256" key="1">
    <source>
        <dbReference type="ARBA" id="ARBA00022448"/>
    </source>
</evidence>
<dbReference type="SUPFAM" id="SSF52540">
    <property type="entry name" value="P-loop containing nucleoside triphosphate hydrolases"/>
    <property type="match status" value="1"/>
</dbReference>
<reference evidence="5" key="1">
    <citation type="submission" date="2020-10" db="EMBL/GenBank/DDBJ databases">
        <authorList>
            <person name="Gilroy R."/>
        </authorList>
    </citation>
    <scope>NUCLEOTIDE SEQUENCE</scope>
    <source>
        <strain evidence="5">F6-4510</strain>
    </source>
</reference>
<dbReference type="GO" id="GO:0016887">
    <property type="term" value="F:ATP hydrolysis activity"/>
    <property type="evidence" value="ECO:0007669"/>
    <property type="project" value="InterPro"/>
</dbReference>
<keyword evidence="1" id="KW-0813">Transport</keyword>
<dbReference type="PANTHER" id="PTHR42794:SF2">
    <property type="entry name" value="ABC TRANSPORTER ATP-BINDING PROTEIN"/>
    <property type="match status" value="1"/>
</dbReference>
<dbReference type="PROSITE" id="PS00211">
    <property type="entry name" value="ABC_TRANSPORTER_1"/>
    <property type="match status" value="1"/>
</dbReference>
<gene>
    <name evidence="5" type="ORF">IAC55_06780</name>
</gene>